<dbReference type="EMBL" id="JABSTQ010011480">
    <property type="protein sequence ID" value="KAG0410855.1"/>
    <property type="molecule type" value="Genomic_DNA"/>
</dbReference>
<dbReference type="Proteomes" id="UP000805193">
    <property type="component" value="Unassembled WGS sequence"/>
</dbReference>
<organism evidence="1 2">
    <name type="scientific">Ixodes persulcatus</name>
    <name type="common">Taiga tick</name>
    <dbReference type="NCBI Taxonomy" id="34615"/>
    <lineage>
        <taxon>Eukaryota</taxon>
        <taxon>Metazoa</taxon>
        <taxon>Ecdysozoa</taxon>
        <taxon>Arthropoda</taxon>
        <taxon>Chelicerata</taxon>
        <taxon>Arachnida</taxon>
        <taxon>Acari</taxon>
        <taxon>Parasitiformes</taxon>
        <taxon>Ixodida</taxon>
        <taxon>Ixodoidea</taxon>
        <taxon>Ixodidae</taxon>
        <taxon>Ixodinae</taxon>
        <taxon>Ixodes</taxon>
    </lineage>
</organism>
<comment type="caution">
    <text evidence="1">The sequence shown here is derived from an EMBL/GenBank/DDBJ whole genome shotgun (WGS) entry which is preliminary data.</text>
</comment>
<protein>
    <submittedName>
        <fullName evidence="1">Uncharacterized protein</fullName>
    </submittedName>
</protein>
<reference evidence="1 2" key="1">
    <citation type="journal article" date="2020" name="Cell">
        <title>Large-Scale Comparative Analyses of Tick Genomes Elucidate Their Genetic Diversity and Vector Capacities.</title>
        <authorList>
            <consortium name="Tick Genome and Microbiome Consortium (TIGMIC)"/>
            <person name="Jia N."/>
            <person name="Wang J."/>
            <person name="Shi W."/>
            <person name="Du L."/>
            <person name="Sun Y."/>
            <person name="Zhan W."/>
            <person name="Jiang J.F."/>
            <person name="Wang Q."/>
            <person name="Zhang B."/>
            <person name="Ji P."/>
            <person name="Bell-Sakyi L."/>
            <person name="Cui X.M."/>
            <person name="Yuan T.T."/>
            <person name="Jiang B.G."/>
            <person name="Yang W.F."/>
            <person name="Lam T.T."/>
            <person name="Chang Q.C."/>
            <person name="Ding S.J."/>
            <person name="Wang X.J."/>
            <person name="Zhu J.G."/>
            <person name="Ruan X.D."/>
            <person name="Zhao L."/>
            <person name="Wei J.T."/>
            <person name="Ye R.Z."/>
            <person name="Que T.C."/>
            <person name="Du C.H."/>
            <person name="Zhou Y.H."/>
            <person name="Cheng J.X."/>
            <person name="Dai P.F."/>
            <person name="Guo W.B."/>
            <person name="Han X.H."/>
            <person name="Huang E.J."/>
            <person name="Li L.F."/>
            <person name="Wei W."/>
            <person name="Gao Y.C."/>
            <person name="Liu J.Z."/>
            <person name="Shao H.Z."/>
            <person name="Wang X."/>
            <person name="Wang C.C."/>
            <person name="Yang T.C."/>
            <person name="Huo Q.B."/>
            <person name="Li W."/>
            <person name="Chen H.Y."/>
            <person name="Chen S.E."/>
            <person name="Zhou L.G."/>
            <person name="Ni X.B."/>
            <person name="Tian J.H."/>
            <person name="Sheng Y."/>
            <person name="Liu T."/>
            <person name="Pan Y.S."/>
            <person name="Xia L.Y."/>
            <person name="Li J."/>
            <person name="Zhao F."/>
            <person name="Cao W.C."/>
        </authorList>
    </citation>
    <scope>NUCLEOTIDE SEQUENCE [LARGE SCALE GENOMIC DNA]</scope>
    <source>
        <strain evidence="1">Iper-2018</strain>
    </source>
</reference>
<proteinExistence type="predicted"/>
<accession>A0AC60NUV3</accession>
<evidence type="ECO:0000313" key="1">
    <source>
        <dbReference type="EMBL" id="KAG0410855.1"/>
    </source>
</evidence>
<evidence type="ECO:0000313" key="2">
    <source>
        <dbReference type="Proteomes" id="UP000805193"/>
    </source>
</evidence>
<name>A0AC60NUV3_IXOPE</name>
<gene>
    <name evidence="1" type="ORF">HPB47_012020</name>
</gene>
<keyword evidence="2" id="KW-1185">Reference proteome</keyword>
<sequence>MKNKELLVQVLTQKDSFQEYSNHKKEFEEFLLNRNLPSTVRQKQTEAGTQETNTARTNDASQRDANEEWPLLLSRPCKHSTLPTKQREDPADTRRSPTQTVVLKPTCKENVHTFTGRDIYRTMEKAGIQNTDGFTVHLNEKSNTIAITTRNPRLTSKLLNIGAVEKAEKKYEMKPYMATSSNQVRGVIYLHGENLNETPESLMEGLDCRTNNIEKARIIGRSGKTVLITFEARPYRIDDFRDVLKGVVDMNDVAGFGVFQYNHVWMLTLHNAAAKEKLLHAAVLNVKGKTCLVIDPNVICVPDEAVQKTFESHGKVKSIVREKWRQPGFENVETTTRTVTMVLKEGITVDAIPHQINILGMPTLVSIPGRPPQCLRCKKVGHMRKQCHTPWCRTCRTYGHEEDNCIQTYAAKTRTPTEPQDVDNLMDQDEMEETIAGTSTGKASELSSDVVGAANSAPPPSSVAEVMVTESLSPNTGENSQEGQVKAELVRRKGEENRKASEADGNPDQEVTGAEAPVKRKGERSTEKTTERMTAADQGFTLVTRKRWKKGTEPQAQPRLTEGGASALEEMAFED</sequence>